<dbReference type="AlphaFoldDB" id="A0A933MK12"/>
<name>A0A933MK12_UNCT6</name>
<evidence type="ECO:0000256" key="6">
    <source>
        <dbReference type="SAM" id="Phobius"/>
    </source>
</evidence>
<evidence type="ECO:0000313" key="8">
    <source>
        <dbReference type="Proteomes" id="UP000736328"/>
    </source>
</evidence>
<evidence type="ECO:0000256" key="3">
    <source>
        <dbReference type="ARBA" id="ARBA00022692"/>
    </source>
</evidence>
<organism evidence="7 8">
    <name type="scientific">candidate division TA06 bacterium</name>
    <dbReference type="NCBI Taxonomy" id="2250710"/>
    <lineage>
        <taxon>Bacteria</taxon>
        <taxon>Bacteria division TA06</taxon>
    </lineage>
</organism>
<dbReference type="PROSITE" id="PS50267">
    <property type="entry name" value="NA_NEUROTRAN_SYMP_3"/>
    <property type="match status" value="1"/>
</dbReference>
<feature type="transmembrane region" description="Helical" evidence="6">
    <location>
        <begin position="331"/>
        <end position="364"/>
    </location>
</feature>
<feature type="transmembrane region" description="Helical" evidence="6">
    <location>
        <begin position="12"/>
        <end position="29"/>
    </location>
</feature>
<accession>A0A933MK12</accession>
<feature type="transmembrane region" description="Helical" evidence="6">
    <location>
        <begin position="93"/>
        <end position="112"/>
    </location>
</feature>
<proteinExistence type="predicted"/>
<feature type="transmembrane region" description="Helical" evidence="6">
    <location>
        <begin position="404"/>
        <end position="428"/>
    </location>
</feature>
<evidence type="ECO:0000256" key="1">
    <source>
        <dbReference type="ARBA" id="ARBA00004141"/>
    </source>
</evidence>
<feature type="transmembrane region" description="Helical" evidence="6">
    <location>
        <begin position="449"/>
        <end position="469"/>
    </location>
</feature>
<evidence type="ECO:0000256" key="4">
    <source>
        <dbReference type="ARBA" id="ARBA00022989"/>
    </source>
</evidence>
<evidence type="ECO:0000313" key="7">
    <source>
        <dbReference type="EMBL" id="MBI4725886.1"/>
    </source>
</evidence>
<comment type="subcellular location">
    <subcellularLocation>
        <location evidence="1">Membrane</location>
        <topology evidence="1">Multi-pass membrane protein</topology>
    </subcellularLocation>
</comment>
<comment type="caution">
    <text evidence="7">The sequence shown here is derived from an EMBL/GenBank/DDBJ whole genome shotgun (WGS) entry which is preliminary data.</text>
</comment>
<keyword evidence="5 6" id="KW-0472">Membrane</keyword>
<feature type="transmembrane region" description="Helical" evidence="6">
    <location>
        <begin position="185"/>
        <end position="205"/>
    </location>
</feature>
<dbReference type="Pfam" id="PF00209">
    <property type="entry name" value="SNF"/>
    <property type="match status" value="2"/>
</dbReference>
<sequence length="517" mass="56405">MLEKREQWGSKLGVILAVAGSAVGLGNFLRFPAKAVLNGGGAFMIPYFVAFLLLGIPLMWVEWTLGRMGGERGHGTAPGIFDKLDGTGRWAKYLGTIGVLGPFLILIYYMYIESWTLAYAWYSFTGHLPFGGGQADMKAFLSGFQGLAQNQYFSGLAPALTFFAITFLLNFYFIYQGVQGGIEKLSKYGMPVLIGIGILLTIRVLSLGTPDPALPELSVKNALGFVWNPDFSQLGSAKVWIEAAGQIFFTLSVGIGVILTYASYLKKNDDVALSGLTASATNEFCEVILGGSIVIPAAFIFLGGAAGALTAAQSGTFNLGFVTMPMIFGKMPLGALFSGMWFLLLFIAGITSSVSLIQPVVSFLEDELKWNRKKSVLTLGLVSLLACLPAIFFLGHGFVDELDFWGGTLFLVIFAAIEIILFSWVFGIEKGWQEMHQGAQMKIPGIYKYIIKYVTPLYLLILLGVWSYQQFWPVLAMKGAAPADQPYRWGARGLVFGLWAVVIALVAWAWRKRTVIS</sequence>
<dbReference type="PRINTS" id="PR00176">
    <property type="entry name" value="NANEUSMPORT"/>
</dbReference>
<keyword evidence="3 6" id="KW-0812">Transmembrane</keyword>
<feature type="transmembrane region" description="Helical" evidence="6">
    <location>
        <begin position="243"/>
        <end position="264"/>
    </location>
</feature>
<dbReference type="SUPFAM" id="SSF161070">
    <property type="entry name" value="SNF-like"/>
    <property type="match status" value="1"/>
</dbReference>
<evidence type="ECO:0000256" key="2">
    <source>
        <dbReference type="ARBA" id="ARBA00022448"/>
    </source>
</evidence>
<dbReference type="GO" id="GO:0016020">
    <property type="term" value="C:membrane"/>
    <property type="evidence" value="ECO:0007669"/>
    <property type="project" value="UniProtKB-SubCell"/>
</dbReference>
<evidence type="ECO:0000256" key="5">
    <source>
        <dbReference type="ARBA" id="ARBA00023136"/>
    </source>
</evidence>
<reference evidence="7" key="1">
    <citation type="submission" date="2020-07" db="EMBL/GenBank/DDBJ databases">
        <title>Huge and variable diversity of episymbiotic CPR bacteria and DPANN archaea in groundwater ecosystems.</title>
        <authorList>
            <person name="He C.Y."/>
            <person name="Keren R."/>
            <person name="Whittaker M."/>
            <person name="Farag I.F."/>
            <person name="Doudna J."/>
            <person name="Cate J.H.D."/>
            <person name="Banfield J.F."/>
        </authorList>
    </citation>
    <scope>NUCLEOTIDE SEQUENCE</scope>
    <source>
        <strain evidence="7">NC_groundwater_1520_Pr4_B-0.1um_53_5</strain>
    </source>
</reference>
<feature type="transmembrane region" description="Helical" evidence="6">
    <location>
        <begin position="41"/>
        <end position="61"/>
    </location>
</feature>
<dbReference type="PANTHER" id="PTHR42948">
    <property type="entry name" value="TRANSPORTER"/>
    <property type="match status" value="1"/>
</dbReference>
<keyword evidence="2" id="KW-0813">Transport</keyword>
<feature type="transmembrane region" description="Helical" evidence="6">
    <location>
        <begin position="489"/>
        <end position="510"/>
    </location>
</feature>
<feature type="transmembrane region" description="Helical" evidence="6">
    <location>
        <begin position="284"/>
        <end position="311"/>
    </location>
</feature>
<keyword evidence="4 6" id="KW-1133">Transmembrane helix</keyword>
<dbReference type="NCBIfam" id="NF037979">
    <property type="entry name" value="Na_transp"/>
    <property type="match status" value="1"/>
</dbReference>
<gene>
    <name evidence="7" type="ORF">HY768_01445</name>
</gene>
<dbReference type="InterPro" id="IPR037272">
    <property type="entry name" value="SNS_sf"/>
</dbReference>
<dbReference type="PANTHER" id="PTHR42948:SF1">
    <property type="entry name" value="TRANSPORTER"/>
    <property type="match status" value="1"/>
</dbReference>
<feature type="transmembrane region" description="Helical" evidence="6">
    <location>
        <begin position="376"/>
        <end position="398"/>
    </location>
</feature>
<feature type="transmembrane region" description="Helical" evidence="6">
    <location>
        <begin position="152"/>
        <end position="173"/>
    </location>
</feature>
<dbReference type="Proteomes" id="UP000736328">
    <property type="component" value="Unassembled WGS sequence"/>
</dbReference>
<protein>
    <submittedName>
        <fullName evidence="7">Sodium-dependent transporter</fullName>
    </submittedName>
</protein>
<dbReference type="InterPro" id="IPR000175">
    <property type="entry name" value="Na/ntran_symport"/>
</dbReference>
<dbReference type="EMBL" id="JACQXR010000014">
    <property type="protein sequence ID" value="MBI4725886.1"/>
    <property type="molecule type" value="Genomic_DNA"/>
</dbReference>